<keyword evidence="1" id="KW-1133">Transmembrane helix</keyword>
<name>A0A1Y1IB79_KLENI</name>
<organism evidence="2 3">
    <name type="scientific">Klebsormidium nitens</name>
    <name type="common">Green alga</name>
    <name type="synonym">Ulothrix nitens</name>
    <dbReference type="NCBI Taxonomy" id="105231"/>
    <lineage>
        <taxon>Eukaryota</taxon>
        <taxon>Viridiplantae</taxon>
        <taxon>Streptophyta</taxon>
        <taxon>Klebsormidiophyceae</taxon>
        <taxon>Klebsormidiales</taxon>
        <taxon>Klebsormidiaceae</taxon>
        <taxon>Klebsormidium</taxon>
    </lineage>
</organism>
<evidence type="ECO:0000313" key="2">
    <source>
        <dbReference type="EMBL" id="GAQ85977.1"/>
    </source>
</evidence>
<keyword evidence="1" id="KW-0812">Transmembrane</keyword>
<dbReference type="AlphaFoldDB" id="A0A1Y1IB79"/>
<proteinExistence type="predicted"/>
<dbReference type="OrthoDB" id="125363at2759"/>
<accession>A0A1Y1IB79</accession>
<dbReference type="InterPro" id="IPR013783">
    <property type="entry name" value="Ig-like_fold"/>
</dbReference>
<dbReference type="InterPro" id="IPR014756">
    <property type="entry name" value="Ig_E-set"/>
</dbReference>
<evidence type="ECO:0000256" key="1">
    <source>
        <dbReference type="SAM" id="Phobius"/>
    </source>
</evidence>
<dbReference type="Gene3D" id="2.60.40.10">
    <property type="entry name" value="Immunoglobulins"/>
    <property type="match status" value="2"/>
</dbReference>
<evidence type="ECO:0000313" key="3">
    <source>
        <dbReference type="Proteomes" id="UP000054558"/>
    </source>
</evidence>
<keyword evidence="1" id="KW-0472">Membrane</keyword>
<protein>
    <recommendedName>
        <fullName evidence="4">IPT/TIG domain-containing protein</fullName>
    </recommendedName>
</protein>
<feature type="transmembrane region" description="Helical" evidence="1">
    <location>
        <begin position="782"/>
        <end position="815"/>
    </location>
</feature>
<gene>
    <name evidence="2" type="ORF">KFL_002630200</name>
</gene>
<sequence length="836" mass="87138">MARAIVLSALLEDTLVVDSTELPAKCRFDSEVVDGEYVPATPASAARILCRAPLLDVGVATVTVSLDGEQFSADSSTFTTLYAAKPAKAASRRLFGFDGSSGSVEEELLGLHRELLDSDADMMTTTSAVDTSFYGGGFYGAHGRKTMEDDELLFTEESSLLQQGLGSKPAKDFDVCAFAISPEYGPSAGHTQVTIGLAGSIPEDHTTFFCKFGDLAFKASTVTPPESGEGPTMITCTVPPQMGSERVVVRISPDGVNFSVAGPTFTYTANAELYGATTDAKFTYLPFSVDNCVFYEGSVESANPSAEQDEIAADAASIGEGLSGDVTRGFSKLKLSSAQHQQQHRRRRSLVSEAVSEAAEIAREENEIGEGISGALEGLVADDIASEEAAIGEGLSGEGSELDEIRAEAQEIGEGLSGATEESAELTEEEEIAAEEAAIGEGLSGHAESVDAAEQSERAEIEEEMRLVLEGVSGHAAAIKAADDMAAAPASQSFQDLVWAIRSADVGKALRYTRGLGMKGADKLCTVDGSIETMRAALSHKVAELSSQPAVSTVHLHSAICSLVDVTAVPAATWTSSEDILAFIEASFKASLKADTAAVADISTADCAVSILNNVLIAEEARAKCLHAERDEGVLAQLLVLPALVGRATLRTQRSGMAGLAAQRSVLTLVAAKVGGNSAEREPSFSARTGAHSCAVVVRDGPLPAGAEFDAVMYTFTGVTPLFQATRSGKGSLSALAVEYQGAPLQADVDVTAAAAGVPAELEPHAGLRLWADETLITPRTWLGSALASVGLSLASIGMVAKYALLPACLVWLVVSLRNRARPSTGLHSPLVKSEV</sequence>
<dbReference type="Proteomes" id="UP000054558">
    <property type="component" value="Unassembled WGS sequence"/>
</dbReference>
<dbReference type="CDD" id="cd00603">
    <property type="entry name" value="IPT_PCSR"/>
    <property type="match status" value="1"/>
</dbReference>
<keyword evidence="3" id="KW-1185">Reference proteome</keyword>
<reference evidence="2 3" key="1">
    <citation type="journal article" date="2014" name="Nat. Commun.">
        <title>Klebsormidium flaccidum genome reveals primary factors for plant terrestrial adaptation.</title>
        <authorList>
            <person name="Hori K."/>
            <person name="Maruyama F."/>
            <person name="Fujisawa T."/>
            <person name="Togashi T."/>
            <person name="Yamamoto N."/>
            <person name="Seo M."/>
            <person name="Sato S."/>
            <person name="Yamada T."/>
            <person name="Mori H."/>
            <person name="Tajima N."/>
            <person name="Moriyama T."/>
            <person name="Ikeuchi M."/>
            <person name="Watanabe M."/>
            <person name="Wada H."/>
            <person name="Kobayashi K."/>
            <person name="Saito M."/>
            <person name="Masuda T."/>
            <person name="Sasaki-Sekimoto Y."/>
            <person name="Mashiguchi K."/>
            <person name="Awai K."/>
            <person name="Shimojima M."/>
            <person name="Masuda S."/>
            <person name="Iwai M."/>
            <person name="Nobusawa T."/>
            <person name="Narise T."/>
            <person name="Kondo S."/>
            <person name="Saito H."/>
            <person name="Sato R."/>
            <person name="Murakawa M."/>
            <person name="Ihara Y."/>
            <person name="Oshima-Yamada Y."/>
            <person name="Ohtaka K."/>
            <person name="Satoh M."/>
            <person name="Sonobe K."/>
            <person name="Ishii M."/>
            <person name="Ohtani R."/>
            <person name="Kanamori-Sato M."/>
            <person name="Honoki R."/>
            <person name="Miyazaki D."/>
            <person name="Mochizuki H."/>
            <person name="Umetsu J."/>
            <person name="Higashi K."/>
            <person name="Shibata D."/>
            <person name="Kamiya Y."/>
            <person name="Sato N."/>
            <person name="Nakamura Y."/>
            <person name="Tabata S."/>
            <person name="Ida S."/>
            <person name="Kurokawa K."/>
            <person name="Ohta H."/>
        </authorList>
    </citation>
    <scope>NUCLEOTIDE SEQUENCE [LARGE SCALE GENOMIC DNA]</scope>
    <source>
        <strain evidence="2 3">NIES-2285</strain>
    </source>
</reference>
<dbReference type="EMBL" id="DF237212">
    <property type="protein sequence ID" value="GAQ85977.1"/>
    <property type="molecule type" value="Genomic_DNA"/>
</dbReference>
<evidence type="ECO:0008006" key="4">
    <source>
        <dbReference type="Google" id="ProtNLM"/>
    </source>
</evidence>
<dbReference type="SUPFAM" id="SSF81296">
    <property type="entry name" value="E set domains"/>
    <property type="match status" value="1"/>
</dbReference>